<dbReference type="InterPro" id="IPR029033">
    <property type="entry name" value="His_PPase_superfam"/>
</dbReference>
<dbReference type="Gene3D" id="3.40.50.1240">
    <property type="entry name" value="Phosphoglycerate mutase-like"/>
    <property type="match status" value="1"/>
</dbReference>
<dbReference type="PANTHER" id="PTHR46517:SF1">
    <property type="entry name" value="FRUCTOSE-2,6-BISPHOSPHATASE TIGAR"/>
    <property type="match status" value="1"/>
</dbReference>
<dbReference type="SUPFAM" id="SSF53254">
    <property type="entry name" value="Phosphoglycerate mutase-like"/>
    <property type="match status" value="1"/>
</dbReference>
<dbReference type="Proteomes" id="UP001642540">
    <property type="component" value="Unassembled WGS sequence"/>
</dbReference>
<dbReference type="Pfam" id="PF00300">
    <property type="entry name" value="His_Phos_1"/>
    <property type="match status" value="1"/>
</dbReference>
<proteinExistence type="predicted"/>
<gene>
    <name evidence="2" type="ORF">ODALV1_LOCUS25966</name>
</gene>
<keyword evidence="1" id="KW-0378">Hydrolase</keyword>
<dbReference type="PANTHER" id="PTHR46517">
    <property type="entry name" value="FRUCTOSE-2,6-BISPHOSPHATASE TIGAR"/>
    <property type="match status" value="1"/>
</dbReference>
<evidence type="ECO:0000313" key="3">
    <source>
        <dbReference type="Proteomes" id="UP001642540"/>
    </source>
</evidence>
<organism evidence="2 3">
    <name type="scientific">Orchesella dallaii</name>
    <dbReference type="NCBI Taxonomy" id="48710"/>
    <lineage>
        <taxon>Eukaryota</taxon>
        <taxon>Metazoa</taxon>
        <taxon>Ecdysozoa</taxon>
        <taxon>Arthropoda</taxon>
        <taxon>Hexapoda</taxon>
        <taxon>Collembola</taxon>
        <taxon>Entomobryomorpha</taxon>
        <taxon>Entomobryoidea</taxon>
        <taxon>Orchesellidae</taxon>
        <taxon>Orchesellinae</taxon>
        <taxon>Orchesella</taxon>
    </lineage>
</organism>
<dbReference type="SMART" id="SM00855">
    <property type="entry name" value="PGAM"/>
    <property type="match status" value="1"/>
</dbReference>
<comment type="caution">
    <text evidence="2">The sequence shown here is derived from an EMBL/GenBank/DDBJ whole genome shotgun (WGS) entry which is preliminary data.</text>
</comment>
<keyword evidence="3" id="KW-1185">Reference proteome</keyword>
<protein>
    <recommendedName>
        <fullName evidence="4">Fructose-2,6-bisphosphatase TIGAR</fullName>
    </recommendedName>
</protein>
<name>A0ABP1RTG6_9HEXA</name>
<dbReference type="CDD" id="cd07067">
    <property type="entry name" value="HP_PGM_like"/>
    <property type="match status" value="1"/>
</dbReference>
<dbReference type="EMBL" id="CAXLJM020000108">
    <property type="protein sequence ID" value="CAL8135397.1"/>
    <property type="molecule type" value="Genomic_DNA"/>
</dbReference>
<accession>A0ABP1RTG6</accession>
<dbReference type="InterPro" id="IPR013078">
    <property type="entry name" value="His_Pase_superF_clade-1"/>
</dbReference>
<evidence type="ECO:0000313" key="2">
    <source>
        <dbReference type="EMBL" id="CAL8135397.1"/>
    </source>
</evidence>
<evidence type="ECO:0008006" key="4">
    <source>
        <dbReference type="Google" id="ProtNLM"/>
    </source>
</evidence>
<dbReference type="InterPro" id="IPR051695">
    <property type="entry name" value="Phosphoglycerate_Mutase"/>
</dbReference>
<reference evidence="2 3" key="1">
    <citation type="submission" date="2024-08" db="EMBL/GenBank/DDBJ databases">
        <authorList>
            <person name="Cucini C."/>
            <person name="Frati F."/>
        </authorList>
    </citation>
    <scope>NUCLEOTIDE SEQUENCE [LARGE SCALE GENOMIC DNA]</scope>
</reference>
<sequence>MQPAKFLVTFVRHGETFMNSKRLIQGHTDSALSDIGIEQAKVLGRAITSTTFTRAYSSDLQRAYNTANLILGELKTSSPDVIKHVGLRERCYGEAEGKPAQEFIQEAAKVNVSAHEYTPTGGESPQDLNSRVSEFFKELCKLSETTTLHENILVVSHGGWIQALMKYLHSGRNEYELKNFNPSNAIRIHYNTGVTIMSITPPVPNKNENPKYVVEVLKMNNASHLSN</sequence>
<evidence type="ECO:0000256" key="1">
    <source>
        <dbReference type="ARBA" id="ARBA00022801"/>
    </source>
</evidence>